<evidence type="ECO:0008006" key="2">
    <source>
        <dbReference type="Google" id="ProtNLM"/>
    </source>
</evidence>
<gene>
    <name evidence="1" type="ORF">ABXS69_08780</name>
</gene>
<protein>
    <recommendedName>
        <fullName evidence="2">ROK family protein</fullName>
    </recommendedName>
</protein>
<reference evidence="1" key="1">
    <citation type="submission" date="2024-05" db="EMBL/GenBank/DDBJ databases">
        <title>Draft genome assemblies of 36 bacteria isolated from hibernating arctic ground squirrels.</title>
        <authorList>
            <person name="McKee H."/>
            <person name="Mullen L."/>
            <person name="Drown D.M."/>
            <person name="Duddleston K.N."/>
        </authorList>
    </citation>
    <scope>NUCLEOTIDE SEQUENCE</scope>
    <source>
        <strain evidence="1">AR004</strain>
    </source>
</reference>
<accession>A0AAU8N0X0</accession>
<name>A0AAU8N0X0_9ACTO</name>
<sequence length="77" mass="7637">MQSPPHRGGAVAQRDVVALDIGGAKTNAAPTRVGGAGALRIHAVATAPLAALALKAIPEARGKTLVGTEHEHVGSEA</sequence>
<evidence type="ECO:0000313" key="1">
    <source>
        <dbReference type="EMBL" id="XCP82048.1"/>
    </source>
</evidence>
<organism evidence="1">
    <name type="scientific">Actinomyces timonensis</name>
    <dbReference type="NCBI Taxonomy" id="1288391"/>
    <lineage>
        <taxon>Bacteria</taxon>
        <taxon>Bacillati</taxon>
        <taxon>Actinomycetota</taxon>
        <taxon>Actinomycetes</taxon>
        <taxon>Actinomycetales</taxon>
        <taxon>Actinomycetaceae</taxon>
        <taxon>Actinomyces</taxon>
    </lineage>
</organism>
<dbReference type="AlphaFoldDB" id="A0AAU8N0X0"/>
<dbReference type="EMBL" id="CP159989">
    <property type="protein sequence ID" value="XCP82048.1"/>
    <property type="molecule type" value="Genomic_DNA"/>
</dbReference>
<proteinExistence type="predicted"/>
<dbReference type="RefSeq" id="WP_366180298.1">
    <property type="nucleotide sequence ID" value="NZ_CP159989.1"/>
</dbReference>